<gene>
    <name evidence="3" type="ORF">C9194_22860</name>
    <name evidence="2" type="ORF">DIV22_16915</name>
</gene>
<dbReference type="Proteomes" id="UP000248865">
    <property type="component" value="Unassembled WGS sequence"/>
</dbReference>
<evidence type="ECO:0000313" key="4">
    <source>
        <dbReference type="Proteomes" id="UP000248865"/>
    </source>
</evidence>
<sequence>MDKDNLFNDLNKLNGYLDSLDERGLILSLAAFSEDALGKMLLTFMLDNKASKELIEGFNAPLGTFSSRIKACFSLGLITEGQYKDLELLRKIRNKFSHSWENISIEDQDISQQIKALSFSRIDFECPKDNYQKIKKSISCLLIEIKITTSQIKKKHLKARLVGSNVNIGFSGKYEEQVNDIKKNIESIKNDLTSHDKNIKSFAVHTANLLIERLSYVQFNHDDLDVFSDQLVDILEIKYQLLNLLGINGVTDLSQKEKEKLKKSFIERITIQTSNVSKK</sequence>
<evidence type="ECO:0000313" key="2">
    <source>
        <dbReference type="EMBL" id="PZZ66106.1"/>
    </source>
</evidence>
<proteinExistence type="predicted"/>
<dbReference type="EMBL" id="QFSS01000123">
    <property type="protein sequence ID" value="PZZ66106.1"/>
    <property type="molecule type" value="Genomic_DNA"/>
</dbReference>
<dbReference type="PANTHER" id="PTHR37941">
    <property type="entry name" value="FUMARASE E-RELATED"/>
    <property type="match status" value="1"/>
</dbReference>
<organism evidence="2 4">
    <name type="scientific">Escherichia coli</name>
    <dbReference type="NCBI Taxonomy" id="562"/>
    <lineage>
        <taxon>Bacteria</taxon>
        <taxon>Pseudomonadati</taxon>
        <taxon>Pseudomonadota</taxon>
        <taxon>Gammaproteobacteria</taxon>
        <taxon>Enterobacterales</taxon>
        <taxon>Enterobacteriaceae</taxon>
        <taxon>Escherichia</taxon>
    </lineage>
</organism>
<dbReference type="Gene3D" id="1.20.120.330">
    <property type="entry name" value="Nucleotidyltransferases domain 2"/>
    <property type="match status" value="1"/>
</dbReference>
<dbReference type="EMBL" id="RROO01000059">
    <property type="protein sequence ID" value="TJF61195.1"/>
    <property type="molecule type" value="Genomic_DNA"/>
</dbReference>
<dbReference type="InterPro" id="IPR038026">
    <property type="entry name" value="MtlR-like_sf"/>
</dbReference>
<comment type="caution">
    <text evidence="2">The sequence shown here is derived from an EMBL/GenBank/DDBJ whole genome shotgun (WGS) entry which is preliminary data.</text>
</comment>
<dbReference type="AlphaFoldDB" id="A0A0J6A350"/>
<reference evidence="2 4" key="1">
    <citation type="submission" date="2018-05" db="EMBL/GenBank/DDBJ databases">
        <title>Genomic sequencing of EHEC O26 New European Clone.</title>
        <authorList>
            <person name="Karnisova L."/>
            <person name="Nunvar J."/>
            <person name="Marejkova M."/>
            <person name="Mellmann A."/>
            <person name="Drevinek P."/>
            <person name="Blahova K."/>
            <person name="Bielaszewska M."/>
        </authorList>
    </citation>
    <scope>NUCLEOTIDE SEQUENCE [LARGE SCALE GENOMIC DNA]</scope>
    <source>
        <strain evidence="2 4">14-391</strain>
    </source>
</reference>
<keyword evidence="1" id="KW-0175">Coiled coil</keyword>
<evidence type="ECO:0000256" key="1">
    <source>
        <dbReference type="SAM" id="Coils"/>
    </source>
</evidence>
<dbReference type="SUPFAM" id="SSF158668">
    <property type="entry name" value="MtlR-like"/>
    <property type="match status" value="1"/>
</dbReference>
<protein>
    <submittedName>
        <fullName evidence="2">Uncharacterized protein</fullName>
    </submittedName>
</protein>
<accession>A0A0J6A350</accession>
<dbReference type="RefSeq" id="WP_000356577.1">
    <property type="nucleotide sequence ID" value="NZ_AP018808.1"/>
</dbReference>
<dbReference type="Pfam" id="PF05068">
    <property type="entry name" value="MtlR"/>
    <property type="match status" value="1"/>
</dbReference>
<evidence type="ECO:0000313" key="5">
    <source>
        <dbReference type="Proteomes" id="UP000305093"/>
    </source>
</evidence>
<dbReference type="PANTHER" id="PTHR37941:SF1">
    <property type="entry name" value="FUMARASE E-RELATED"/>
    <property type="match status" value="1"/>
</dbReference>
<evidence type="ECO:0000313" key="3">
    <source>
        <dbReference type="EMBL" id="TJF61195.1"/>
    </source>
</evidence>
<reference evidence="3 5" key="2">
    <citation type="submission" date="2018-12" db="EMBL/GenBank/DDBJ databases">
        <title>Food and Water Safety Consortium.</title>
        <authorList>
            <person name="Tyson S."/>
            <person name="Peterson C.-L."/>
            <person name="Olson A."/>
            <person name="Tyler S."/>
            <person name="Cabral J."/>
            <person name="Lynch T."/>
            <person name="Knox N."/>
            <person name="Van Domselaar G."/>
            <person name="Graham M."/>
        </authorList>
    </citation>
    <scope>NUCLEOTIDE SEQUENCE [LARGE SCALE GENOMIC DNA]</scope>
    <source>
        <strain evidence="3 5">FWSEC0419</strain>
    </source>
</reference>
<dbReference type="GO" id="GO:0045892">
    <property type="term" value="P:negative regulation of DNA-templated transcription"/>
    <property type="evidence" value="ECO:0007669"/>
    <property type="project" value="TreeGrafter"/>
</dbReference>
<name>A0A0J6A350_ECOLX</name>
<dbReference type="Proteomes" id="UP000305093">
    <property type="component" value="Unassembled WGS sequence"/>
</dbReference>
<dbReference type="InterPro" id="IPR007761">
    <property type="entry name" value="MtlR-like"/>
</dbReference>
<feature type="coiled-coil region" evidence="1">
    <location>
        <begin position="171"/>
        <end position="198"/>
    </location>
</feature>